<name>A0A167V4H7_9EURO</name>
<dbReference type="VEuPathDB" id="FungiDB:AAP_05977"/>
<organism evidence="3 4">
    <name type="scientific">Ascosphaera apis ARSEF 7405</name>
    <dbReference type="NCBI Taxonomy" id="392613"/>
    <lineage>
        <taxon>Eukaryota</taxon>
        <taxon>Fungi</taxon>
        <taxon>Dikarya</taxon>
        <taxon>Ascomycota</taxon>
        <taxon>Pezizomycotina</taxon>
        <taxon>Eurotiomycetes</taxon>
        <taxon>Eurotiomycetidae</taxon>
        <taxon>Onygenales</taxon>
        <taxon>Ascosphaeraceae</taxon>
        <taxon>Ascosphaera</taxon>
    </lineage>
</organism>
<gene>
    <name evidence="3" type="ORF">AAP_05977</name>
</gene>
<feature type="region of interest" description="Disordered" evidence="1">
    <location>
        <begin position="775"/>
        <end position="796"/>
    </location>
</feature>
<feature type="region of interest" description="Disordered" evidence="1">
    <location>
        <begin position="126"/>
        <end position="146"/>
    </location>
</feature>
<feature type="region of interest" description="Disordered" evidence="1">
    <location>
        <begin position="629"/>
        <end position="653"/>
    </location>
</feature>
<feature type="compositionally biased region" description="Basic and acidic residues" evidence="1">
    <location>
        <begin position="707"/>
        <end position="725"/>
    </location>
</feature>
<dbReference type="Proteomes" id="UP000242877">
    <property type="component" value="Unassembled WGS sequence"/>
</dbReference>
<keyword evidence="4" id="KW-1185">Reference proteome</keyword>
<feature type="region of interest" description="Disordered" evidence="1">
    <location>
        <begin position="198"/>
        <end position="285"/>
    </location>
</feature>
<evidence type="ECO:0000313" key="4">
    <source>
        <dbReference type="Proteomes" id="UP000242877"/>
    </source>
</evidence>
<protein>
    <submittedName>
        <fullName evidence="3">Uncharacterized protein</fullName>
    </submittedName>
</protein>
<reference evidence="3 4" key="1">
    <citation type="journal article" date="2016" name="Genome Biol. Evol.">
        <title>Divergent and convergent evolution of fungal pathogenicity.</title>
        <authorList>
            <person name="Shang Y."/>
            <person name="Xiao G."/>
            <person name="Zheng P."/>
            <person name="Cen K."/>
            <person name="Zhan S."/>
            <person name="Wang C."/>
        </authorList>
    </citation>
    <scope>NUCLEOTIDE SEQUENCE [LARGE SCALE GENOMIC DNA]</scope>
    <source>
        <strain evidence="3 4">ARSEF 7405</strain>
    </source>
</reference>
<keyword evidence="2" id="KW-1133">Transmembrane helix</keyword>
<feature type="compositionally biased region" description="Polar residues" evidence="1">
    <location>
        <begin position="210"/>
        <end position="227"/>
    </location>
</feature>
<evidence type="ECO:0000313" key="3">
    <source>
        <dbReference type="EMBL" id="KZZ87031.1"/>
    </source>
</evidence>
<feature type="transmembrane region" description="Helical" evidence="2">
    <location>
        <begin position="44"/>
        <end position="65"/>
    </location>
</feature>
<keyword evidence="2" id="KW-0812">Transmembrane</keyword>
<evidence type="ECO:0000256" key="2">
    <source>
        <dbReference type="SAM" id="Phobius"/>
    </source>
</evidence>
<feature type="region of interest" description="Disordered" evidence="1">
    <location>
        <begin position="701"/>
        <end position="725"/>
    </location>
</feature>
<accession>A0A167V4H7</accession>
<feature type="region of interest" description="Disordered" evidence="1">
    <location>
        <begin position="435"/>
        <end position="483"/>
    </location>
</feature>
<proteinExistence type="predicted"/>
<feature type="compositionally biased region" description="Polar residues" evidence="1">
    <location>
        <begin position="256"/>
        <end position="272"/>
    </location>
</feature>
<sequence>MPPIRQAPTLILPGGNVIDDFRGPTAAPHDHVAHVTTRISIHSFFLLLTGTVVIFGLTILVWHLGSFFRRFTRARVVGEKEDGQARRYAKTWHGWVDLEKYEDRQRRKRKWVNRLWVWVGLRKPKGHGTDVSSAEEGLADGTAVRNSSEKAPDASFAIDIDTMIRPIRGRVYRPTFSIGQEELDASIRRQSLPRKTFRALRRPLSAVGNDRSTSLRRTSQQKSLGDHSQQQQQQPPSPPIQPGMAPTFAAVRKHSQSMPSLVTEANSTSSIRAHSVKSHASESDQEALKCDTMAVIPRKRTVLSARGSRLHGVGASGAKRGRTTSSFFALARQYQMLGAKMQLKPLGKCPHLEGFAGRPGTPVPTALRAMLNLAKEGLTSDSSSGQDESVDLAPESSVYYRLPETFVNFPPSGAQPAIKQMDMATTDIIMQSDGTKELTLSPQREDKGKGHAVTSTGGVPSCHQRSRSKRRRSSPDPNRTIRNHIKDLSREEVHLLFNLGKKLEWLCGELEPYRRPAQYLLIFNHWLNRKTWYVYDAPGRVPLPKRVEVDLKRKRRKTLVSSRHKEQQEKPASVSSQTTMCDHKMPDEHRLKSWRKAVNIARRFSGMETFHKEVEDVLKSVDPTPDGAIDPASWILRRPPQGQGSQPRGDTWFEGSGGVLETYDHWQRIGKFRGARVKRFLSHGMLFGGDIKLVLAGKRGGSAMKGENTKPNRRDNSSGHRSDAFQRVRRMSATRFKRMPSGAFRNRRNSSTLMREQTGGKTLVASRDISISALMRRPGSSGNCGPVNETDENMIR</sequence>
<evidence type="ECO:0000256" key="1">
    <source>
        <dbReference type="SAM" id="MobiDB-lite"/>
    </source>
</evidence>
<dbReference type="OrthoDB" id="4206894at2759"/>
<dbReference type="EMBL" id="AZGZ01000040">
    <property type="protein sequence ID" value="KZZ87031.1"/>
    <property type="molecule type" value="Genomic_DNA"/>
</dbReference>
<keyword evidence="2" id="KW-0472">Membrane</keyword>
<dbReference type="AlphaFoldDB" id="A0A167V4H7"/>
<feature type="region of interest" description="Disordered" evidence="1">
    <location>
        <begin position="555"/>
        <end position="582"/>
    </location>
</feature>
<comment type="caution">
    <text evidence="3">The sequence shown here is derived from an EMBL/GenBank/DDBJ whole genome shotgun (WGS) entry which is preliminary data.</text>
</comment>